<evidence type="ECO:0000259" key="2">
    <source>
        <dbReference type="Pfam" id="PF11955"/>
    </source>
</evidence>
<accession>A0A4S8IGR7</accession>
<dbReference type="InterPro" id="IPR021099">
    <property type="entry name" value="PORR_domain"/>
</dbReference>
<dbReference type="PANTHER" id="PTHR31476">
    <property type="entry name" value="PROTEIN WHAT'S THIS FACTOR 1 HOMOLOG, CHLOROPLASTIC"/>
    <property type="match status" value="1"/>
</dbReference>
<name>A0A4S8IGR7_MUSBA</name>
<dbReference type="InterPro" id="IPR045040">
    <property type="entry name" value="PORR_fam"/>
</dbReference>
<dbReference type="GO" id="GO:0003723">
    <property type="term" value="F:RNA binding"/>
    <property type="evidence" value="ECO:0007669"/>
    <property type="project" value="InterPro"/>
</dbReference>
<sequence>MAQTSEEIESIEIGLLEYMQYDGRVNTGIFWVCERNVISVRDRTDHKTMGHHHQSAIKAQPSEGKNPPRLNADMNSPFALPHANIAVFLRRFPTVFRESADAGGIDGPWFSLSDDALRLRRMEIGAFADAEQDVVDRLRRLLMLTADRSLPLHAVDHLRWDMGLPSDYHLSFVPRHPDFFELIRRPGDERIWLKLVSWDPRLAVSELRKSASSADGDCLAFPVSFTRGFGLKKKCMAWLREWQTLPYTSPYADASGLDSRTDVSEKRIVGVFHELLHLTIAKKTGRRNVSNLRKPLGLPFKFTKVFERHPGIFYLSQKLATQTVVLREAYGGSDLLIKHPLQEIREKYLALLMASQQERTKGDLKEIEVAGHRLVLLDDDDAGDALDAS</sequence>
<organism evidence="3 4">
    <name type="scientific">Musa balbisiana</name>
    <name type="common">Banana</name>
    <dbReference type="NCBI Taxonomy" id="52838"/>
    <lineage>
        <taxon>Eukaryota</taxon>
        <taxon>Viridiplantae</taxon>
        <taxon>Streptophyta</taxon>
        <taxon>Embryophyta</taxon>
        <taxon>Tracheophyta</taxon>
        <taxon>Spermatophyta</taxon>
        <taxon>Magnoliopsida</taxon>
        <taxon>Liliopsida</taxon>
        <taxon>Zingiberales</taxon>
        <taxon>Musaceae</taxon>
        <taxon>Musa</taxon>
    </lineage>
</organism>
<gene>
    <name evidence="3" type="ORF">C4D60_Mb09t16060</name>
</gene>
<protein>
    <recommendedName>
        <fullName evidence="2">PORR domain-containing protein</fullName>
    </recommendedName>
</protein>
<evidence type="ECO:0000256" key="1">
    <source>
        <dbReference type="SAM" id="MobiDB-lite"/>
    </source>
</evidence>
<dbReference type="Proteomes" id="UP000317650">
    <property type="component" value="Chromosome 9"/>
</dbReference>
<evidence type="ECO:0000313" key="4">
    <source>
        <dbReference type="Proteomes" id="UP000317650"/>
    </source>
</evidence>
<dbReference type="Pfam" id="PF11955">
    <property type="entry name" value="PORR"/>
    <property type="match status" value="1"/>
</dbReference>
<dbReference type="AlphaFoldDB" id="A0A4S8IGR7"/>
<feature type="domain" description="PORR" evidence="2">
    <location>
        <begin position="51"/>
        <end position="355"/>
    </location>
</feature>
<comment type="caution">
    <text evidence="3">The sequence shown here is derived from an EMBL/GenBank/DDBJ whole genome shotgun (WGS) entry which is preliminary data.</text>
</comment>
<dbReference type="PANTHER" id="PTHR31476:SF6">
    <property type="entry name" value="EMB|CAB68190.1"/>
    <property type="match status" value="1"/>
</dbReference>
<reference evidence="3 4" key="1">
    <citation type="journal article" date="2019" name="Nat. Plants">
        <title>Genome sequencing of Musa balbisiana reveals subgenome evolution and function divergence in polyploid bananas.</title>
        <authorList>
            <person name="Yao X."/>
        </authorList>
    </citation>
    <scope>NUCLEOTIDE SEQUENCE [LARGE SCALE GENOMIC DNA]</scope>
    <source>
        <strain evidence="4">cv. DH-PKW</strain>
        <tissue evidence="3">Leaves</tissue>
    </source>
</reference>
<evidence type="ECO:0000313" key="3">
    <source>
        <dbReference type="EMBL" id="THU47488.1"/>
    </source>
</evidence>
<proteinExistence type="predicted"/>
<dbReference type="EMBL" id="PYDT01000010">
    <property type="protein sequence ID" value="THU47488.1"/>
    <property type="molecule type" value="Genomic_DNA"/>
</dbReference>
<keyword evidence="4" id="KW-1185">Reference proteome</keyword>
<feature type="region of interest" description="Disordered" evidence="1">
    <location>
        <begin position="44"/>
        <end position="69"/>
    </location>
</feature>